<accession>A0AAV2DAM1</accession>
<dbReference type="PANTHER" id="PTHR33083">
    <property type="entry name" value="EXPRESSED PROTEIN"/>
    <property type="match status" value="1"/>
</dbReference>
<dbReference type="InterPro" id="IPR007608">
    <property type="entry name" value="Senescence_reg_S40"/>
</dbReference>
<gene>
    <name evidence="3" type="ORF">LTRI10_LOCUS12387</name>
</gene>
<dbReference type="Pfam" id="PF04520">
    <property type="entry name" value="Senescence_reg"/>
    <property type="match status" value="1"/>
</dbReference>
<dbReference type="AlphaFoldDB" id="A0AAV2DAM1"/>
<sequence length="84" mass="9398">MGFDDEDDDDKDEECGDDSEDSDNGEEYGNDNMEPSNEMISKRMEMTHISSFSVLEGVGRELKGRDLSKVRNAILTNTGFLESP</sequence>
<dbReference type="PANTHER" id="PTHR33083:SF103">
    <property type="entry name" value="SENESCENCE REGULATOR"/>
    <property type="match status" value="1"/>
</dbReference>
<protein>
    <submittedName>
        <fullName evidence="3">Uncharacterized protein</fullName>
    </submittedName>
</protein>
<reference evidence="3 4" key="1">
    <citation type="submission" date="2024-04" db="EMBL/GenBank/DDBJ databases">
        <authorList>
            <person name="Fracassetti M."/>
        </authorList>
    </citation>
    <scope>NUCLEOTIDE SEQUENCE [LARGE SCALE GENOMIC DNA]</scope>
</reference>
<name>A0AAV2DAM1_9ROSI</name>
<evidence type="ECO:0000313" key="4">
    <source>
        <dbReference type="Proteomes" id="UP001497516"/>
    </source>
</evidence>
<dbReference type="Proteomes" id="UP001497516">
    <property type="component" value="Chromosome 2"/>
</dbReference>
<organism evidence="3 4">
    <name type="scientific">Linum trigynum</name>
    <dbReference type="NCBI Taxonomy" id="586398"/>
    <lineage>
        <taxon>Eukaryota</taxon>
        <taxon>Viridiplantae</taxon>
        <taxon>Streptophyta</taxon>
        <taxon>Embryophyta</taxon>
        <taxon>Tracheophyta</taxon>
        <taxon>Spermatophyta</taxon>
        <taxon>Magnoliopsida</taxon>
        <taxon>eudicotyledons</taxon>
        <taxon>Gunneridae</taxon>
        <taxon>Pentapetalae</taxon>
        <taxon>rosids</taxon>
        <taxon>fabids</taxon>
        <taxon>Malpighiales</taxon>
        <taxon>Linaceae</taxon>
        <taxon>Linum</taxon>
    </lineage>
</organism>
<evidence type="ECO:0000256" key="2">
    <source>
        <dbReference type="SAM" id="MobiDB-lite"/>
    </source>
</evidence>
<proteinExistence type="inferred from homology"/>
<feature type="compositionally biased region" description="Acidic residues" evidence="2">
    <location>
        <begin position="1"/>
        <end position="29"/>
    </location>
</feature>
<feature type="region of interest" description="Disordered" evidence="2">
    <location>
        <begin position="1"/>
        <end position="44"/>
    </location>
</feature>
<keyword evidence="4" id="KW-1185">Reference proteome</keyword>
<evidence type="ECO:0000313" key="3">
    <source>
        <dbReference type="EMBL" id="CAL1370159.1"/>
    </source>
</evidence>
<dbReference type="GO" id="GO:0010150">
    <property type="term" value="P:leaf senescence"/>
    <property type="evidence" value="ECO:0007669"/>
    <property type="project" value="UniProtKB-ARBA"/>
</dbReference>
<evidence type="ECO:0000256" key="1">
    <source>
        <dbReference type="ARBA" id="ARBA00034773"/>
    </source>
</evidence>
<comment type="similarity">
    <text evidence="1">Belongs to the senescence regulator S40 family.</text>
</comment>
<dbReference type="EMBL" id="OZ034815">
    <property type="protein sequence ID" value="CAL1370159.1"/>
    <property type="molecule type" value="Genomic_DNA"/>
</dbReference>